<dbReference type="Proteomes" id="UP001595826">
    <property type="component" value="Unassembled WGS sequence"/>
</dbReference>
<dbReference type="EMBL" id="JBHSCY010000001">
    <property type="protein sequence ID" value="MFC4267330.1"/>
    <property type="molecule type" value="Genomic_DNA"/>
</dbReference>
<sequence length="149" mass="16666">MKHFDRVGIYEYPEKYIIVTIDTLKEGGGIHTENISSVSKEIGEIELSELVLKHLNLSKSGVESYDFQKAGEEFIKATGFKTIKAQMRNSKYVSIDRNNGIFNVSLTKNGGTSGPKKGYQYTGEIIEFKSPKEIIEIGIKVKKGLELSE</sequence>
<dbReference type="Gene3D" id="3.40.1590.10">
    <property type="entry name" value="NMB0488-like"/>
    <property type="match status" value="1"/>
</dbReference>
<accession>A0ABV8R4L3</accession>
<reference evidence="2" key="1">
    <citation type="journal article" date="2019" name="Int. J. Syst. Evol. Microbiol.">
        <title>The Global Catalogue of Microorganisms (GCM) 10K type strain sequencing project: providing services to taxonomists for standard genome sequencing and annotation.</title>
        <authorList>
            <consortium name="The Broad Institute Genomics Platform"/>
            <consortium name="The Broad Institute Genome Sequencing Center for Infectious Disease"/>
            <person name="Wu L."/>
            <person name="Ma J."/>
        </authorList>
    </citation>
    <scope>NUCLEOTIDE SEQUENCE [LARGE SCALE GENOMIC DNA]</scope>
    <source>
        <strain evidence="2">CECT 8655</strain>
    </source>
</reference>
<keyword evidence="2" id="KW-1185">Reference proteome</keyword>
<name>A0ABV8R4L3_9FLAO</name>
<gene>
    <name evidence="1" type="ORF">ACFOWD_00300</name>
</gene>
<dbReference type="RefSeq" id="WP_377407145.1">
    <property type="nucleotide sequence ID" value="NZ_JBHSCY010000001.1"/>
</dbReference>
<comment type="caution">
    <text evidence="1">The sequence shown here is derived from an EMBL/GenBank/DDBJ whole genome shotgun (WGS) entry which is preliminary data.</text>
</comment>
<evidence type="ECO:0000313" key="2">
    <source>
        <dbReference type="Proteomes" id="UP001595826"/>
    </source>
</evidence>
<organism evidence="1 2">
    <name type="scientific">Polaribacter marinivivus</name>
    <dbReference type="NCBI Taxonomy" id="1524260"/>
    <lineage>
        <taxon>Bacteria</taxon>
        <taxon>Pseudomonadati</taxon>
        <taxon>Bacteroidota</taxon>
        <taxon>Flavobacteriia</taxon>
        <taxon>Flavobacteriales</taxon>
        <taxon>Flavobacteriaceae</taxon>
    </lineage>
</organism>
<dbReference type="InterPro" id="IPR037891">
    <property type="entry name" value="Cdil-like_sf"/>
</dbReference>
<dbReference type="SUPFAM" id="SSF160207">
    <property type="entry name" value="NMB0488-like"/>
    <property type="match status" value="1"/>
</dbReference>
<evidence type="ECO:0000313" key="1">
    <source>
        <dbReference type="EMBL" id="MFC4267330.1"/>
    </source>
</evidence>
<protein>
    <submittedName>
        <fullName evidence="1">Uncharacterized protein</fullName>
    </submittedName>
</protein>
<proteinExistence type="predicted"/>